<keyword evidence="2" id="KW-1185">Reference proteome</keyword>
<dbReference type="Proteomes" id="UP000631300">
    <property type="component" value="Unassembled WGS sequence"/>
</dbReference>
<accession>A0A918MZB8</accession>
<protein>
    <submittedName>
        <fullName evidence="1">Uncharacterized protein</fullName>
    </submittedName>
</protein>
<gene>
    <name evidence="1" type="ORF">GCM10007391_20420</name>
</gene>
<evidence type="ECO:0000313" key="1">
    <source>
        <dbReference type="EMBL" id="GGW86631.1"/>
    </source>
</evidence>
<name>A0A918MZB8_9ALTE</name>
<comment type="caution">
    <text evidence="1">The sequence shown here is derived from an EMBL/GenBank/DDBJ whole genome shotgun (WGS) entry which is preliminary data.</text>
</comment>
<evidence type="ECO:0000313" key="2">
    <source>
        <dbReference type="Proteomes" id="UP000631300"/>
    </source>
</evidence>
<dbReference type="AlphaFoldDB" id="A0A918MZB8"/>
<reference evidence="1" key="2">
    <citation type="submission" date="2020-09" db="EMBL/GenBank/DDBJ databases">
        <authorList>
            <person name="Sun Q."/>
            <person name="Kim S."/>
        </authorList>
    </citation>
    <scope>NUCLEOTIDE SEQUENCE</scope>
    <source>
        <strain evidence="1">KCTC 22164</strain>
    </source>
</reference>
<proteinExistence type="predicted"/>
<organism evidence="1 2">
    <name type="scientific">Alteromonas halophila</name>
    <dbReference type="NCBI Taxonomy" id="516698"/>
    <lineage>
        <taxon>Bacteria</taxon>
        <taxon>Pseudomonadati</taxon>
        <taxon>Pseudomonadota</taxon>
        <taxon>Gammaproteobacteria</taxon>
        <taxon>Alteromonadales</taxon>
        <taxon>Alteromonadaceae</taxon>
        <taxon>Alteromonas/Salinimonas group</taxon>
        <taxon>Alteromonas</taxon>
    </lineage>
</organism>
<sequence length="194" mass="21881">MPMLRSRVLLLENANQLLLSFPALVKRMEVKDPQFLPSLFQWIEQAEQLLLEHRLPACAALSGIKARLLAPLHDHTTRSSRRKKQIQVACDNLFVIQSSLQEAVAAQRQNIEQASELLAQLFSLLAKSSADNGNGLHYRQNESVTAFAKRLWYLICHHEQLSGSAVQLRSLLSDSDIELLIAQQVDLEMFSPEA</sequence>
<reference evidence="1" key="1">
    <citation type="journal article" date="2014" name="Int. J. Syst. Evol. Microbiol.">
        <title>Complete genome sequence of Corynebacterium casei LMG S-19264T (=DSM 44701T), isolated from a smear-ripened cheese.</title>
        <authorList>
            <consortium name="US DOE Joint Genome Institute (JGI-PGF)"/>
            <person name="Walter F."/>
            <person name="Albersmeier A."/>
            <person name="Kalinowski J."/>
            <person name="Ruckert C."/>
        </authorList>
    </citation>
    <scope>NUCLEOTIDE SEQUENCE</scope>
    <source>
        <strain evidence="1">KCTC 22164</strain>
    </source>
</reference>
<dbReference type="EMBL" id="BMXP01000004">
    <property type="protein sequence ID" value="GGW86631.1"/>
    <property type="molecule type" value="Genomic_DNA"/>
</dbReference>